<evidence type="ECO:0000259" key="2">
    <source>
        <dbReference type="PROSITE" id="PS50933"/>
    </source>
</evidence>
<evidence type="ECO:0000313" key="3">
    <source>
        <dbReference type="EMBL" id="MDR6845889.1"/>
    </source>
</evidence>
<dbReference type="PROSITE" id="PS51257">
    <property type="entry name" value="PROKAR_LIPOPROTEIN"/>
    <property type="match status" value="1"/>
</dbReference>
<proteinExistence type="predicted"/>
<dbReference type="EMBL" id="JAVDTX010000005">
    <property type="protein sequence ID" value="MDR6845889.1"/>
    <property type="molecule type" value="Genomic_DNA"/>
</dbReference>
<organism evidence="3 4">
    <name type="scientific">Flavobacterium granuli</name>
    <dbReference type="NCBI Taxonomy" id="280093"/>
    <lineage>
        <taxon>Bacteria</taxon>
        <taxon>Pseudomonadati</taxon>
        <taxon>Bacteroidota</taxon>
        <taxon>Flavobacteriia</taxon>
        <taxon>Flavobacteriales</taxon>
        <taxon>Flavobacteriaceae</taxon>
        <taxon>Flavobacterium</taxon>
    </lineage>
</organism>
<dbReference type="RefSeq" id="WP_310007582.1">
    <property type="nucleotide sequence ID" value="NZ_JAVDTX010000005.1"/>
</dbReference>
<evidence type="ECO:0000256" key="1">
    <source>
        <dbReference type="SAM" id="SignalP"/>
    </source>
</evidence>
<dbReference type="SMART" id="SM00754">
    <property type="entry name" value="CHRD"/>
    <property type="match status" value="1"/>
</dbReference>
<dbReference type="Proteomes" id="UP001261871">
    <property type="component" value="Unassembled WGS sequence"/>
</dbReference>
<dbReference type="PROSITE" id="PS50933">
    <property type="entry name" value="CHRD"/>
    <property type="match status" value="1"/>
</dbReference>
<dbReference type="InterPro" id="IPR010895">
    <property type="entry name" value="CHRD"/>
</dbReference>
<reference evidence="3 4" key="1">
    <citation type="submission" date="2023-07" db="EMBL/GenBank/DDBJ databases">
        <title>Sorghum-associated microbial communities from plants grown in Nebraska, USA.</title>
        <authorList>
            <person name="Schachtman D."/>
        </authorList>
    </citation>
    <scope>NUCLEOTIDE SEQUENCE [LARGE SCALE GENOMIC DNA]</scope>
    <source>
        <strain evidence="3 4">BE124</strain>
    </source>
</reference>
<keyword evidence="1" id="KW-0732">Signal</keyword>
<feature type="chain" id="PRO_5046039199" description="CHRD domain-containing protein" evidence="1">
    <location>
        <begin position="24"/>
        <end position="157"/>
    </location>
</feature>
<protein>
    <recommendedName>
        <fullName evidence="2">CHRD domain-containing protein</fullName>
    </recommendedName>
</protein>
<feature type="signal peptide" evidence="1">
    <location>
        <begin position="1"/>
        <end position="23"/>
    </location>
</feature>
<accession>A0ABU1S4C7</accession>
<sequence>MKSLLSFLAILFLFFIGLSCSNSDDDPAPTPTPTPVIVTFEATLTPVAGTGSMASGKATLKFNQTAKTFEITVTYTGIMPTHGHIHAADGAIVFPFSDATVATTPFTLSFAINDAQIVELMANHYYVNLHTEAFPNGEISGTLSKTGTSGGGGGGGY</sequence>
<dbReference type="Pfam" id="PF07452">
    <property type="entry name" value="CHRD"/>
    <property type="match status" value="1"/>
</dbReference>
<name>A0ABU1S4C7_9FLAO</name>
<comment type="caution">
    <text evidence="3">The sequence shown here is derived from an EMBL/GenBank/DDBJ whole genome shotgun (WGS) entry which is preliminary data.</text>
</comment>
<evidence type="ECO:0000313" key="4">
    <source>
        <dbReference type="Proteomes" id="UP001261871"/>
    </source>
</evidence>
<gene>
    <name evidence="3" type="ORF">J2W95_002599</name>
</gene>
<feature type="domain" description="CHRD" evidence="2">
    <location>
        <begin position="36"/>
        <end position="148"/>
    </location>
</feature>
<keyword evidence="4" id="KW-1185">Reference proteome</keyword>